<sequence>MLERYGRIRDEIKRVGAVYDLVSKPATHRRIIALTEILTAYARSTLSMSAVRVLFGKMAEMFPITSPYMSPDADIVHSPVFESAVVKVIMLRHAALLCSDDVPSEAGPRYSLLVRAIPWTSNCCESHFSQCKLVMTPQRSSLLPINFEMIAVLVLGRPQSNGH</sequence>
<name>G4ZQ39_PHYSP</name>
<dbReference type="GeneID" id="20658787"/>
<dbReference type="InParanoid" id="G4ZQ39"/>
<dbReference type="Proteomes" id="UP000002640">
    <property type="component" value="Unassembled WGS sequence"/>
</dbReference>
<reference evidence="1 2" key="1">
    <citation type="journal article" date="2006" name="Science">
        <title>Phytophthora genome sequences uncover evolutionary origins and mechanisms of pathogenesis.</title>
        <authorList>
            <person name="Tyler B.M."/>
            <person name="Tripathy S."/>
            <person name="Zhang X."/>
            <person name="Dehal P."/>
            <person name="Jiang R.H."/>
            <person name="Aerts A."/>
            <person name="Arredondo F.D."/>
            <person name="Baxter L."/>
            <person name="Bensasson D."/>
            <person name="Beynon J.L."/>
            <person name="Chapman J."/>
            <person name="Damasceno C.M."/>
            <person name="Dorrance A.E."/>
            <person name="Dou D."/>
            <person name="Dickerman A.W."/>
            <person name="Dubchak I.L."/>
            <person name="Garbelotto M."/>
            <person name="Gijzen M."/>
            <person name="Gordon S.G."/>
            <person name="Govers F."/>
            <person name="Grunwald N.J."/>
            <person name="Huang W."/>
            <person name="Ivors K.L."/>
            <person name="Jones R.W."/>
            <person name="Kamoun S."/>
            <person name="Krampis K."/>
            <person name="Lamour K.H."/>
            <person name="Lee M.K."/>
            <person name="McDonald W.H."/>
            <person name="Medina M."/>
            <person name="Meijer H.J."/>
            <person name="Nordberg E.K."/>
            <person name="Maclean D.J."/>
            <person name="Ospina-Giraldo M.D."/>
            <person name="Morris P.F."/>
            <person name="Phuntumart V."/>
            <person name="Putnam N.H."/>
            <person name="Rash S."/>
            <person name="Rose J.K."/>
            <person name="Sakihama Y."/>
            <person name="Salamov A.A."/>
            <person name="Savidor A."/>
            <person name="Scheuring C.F."/>
            <person name="Smith B.M."/>
            <person name="Sobral B.W."/>
            <person name="Terry A."/>
            <person name="Torto-Alalibo T.A."/>
            <person name="Win J."/>
            <person name="Xu Z."/>
            <person name="Zhang H."/>
            <person name="Grigoriev I.V."/>
            <person name="Rokhsar D.S."/>
            <person name="Boore J.L."/>
        </authorList>
    </citation>
    <scope>NUCLEOTIDE SEQUENCE [LARGE SCALE GENOMIC DNA]</scope>
    <source>
        <strain evidence="1 2">P6497</strain>
    </source>
</reference>
<gene>
    <name evidence="1" type="ORF">PHYSODRAFT_507731</name>
</gene>
<proteinExistence type="predicted"/>
<dbReference type="PANTHER" id="PTHR40866">
    <property type="entry name" value="BED-TYPE DOMAIN-CONTAINING PROTEIN"/>
    <property type="match status" value="1"/>
</dbReference>
<dbReference type="PANTHER" id="PTHR40866:SF1">
    <property type="entry name" value="BED-TYPE DOMAIN-CONTAINING PROTEIN"/>
    <property type="match status" value="1"/>
</dbReference>
<evidence type="ECO:0000313" key="1">
    <source>
        <dbReference type="EMBL" id="EGZ14428.1"/>
    </source>
</evidence>
<protein>
    <recommendedName>
        <fullName evidence="3">HAT C-terminal dimerisation domain-containing protein</fullName>
    </recommendedName>
</protein>
<accession>G4ZQ39</accession>
<dbReference type="EMBL" id="JH159155">
    <property type="protein sequence ID" value="EGZ14428.1"/>
    <property type="molecule type" value="Genomic_DNA"/>
</dbReference>
<evidence type="ECO:0008006" key="3">
    <source>
        <dbReference type="Google" id="ProtNLM"/>
    </source>
</evidence>
<keyword evidence="2" id="KW-1185">Reference proteome</keyword>
<evidence type="ECO:0000313" key="2">
    <source>
        <dbReference type="Proteomes" id="UP000002640"/>
    </source>
</evidence>
<organism evidence="1 2">
    <name type="scientific">Phytophthora sojae (strain P6497)</name>
    <name type="common">Soybean stem and root rot agent</name>
    <name type="synonym">Phytophthora megasperma f. sp. glycines</name>
    <dbReference type="NCBI Taxonomy" id="1094619"/>
    <lineage>
        <taxon>Eukaryota</taxon>
        <taxon>Sar</taxon>
        <taxon>Stramenopiles</taxon>
        <taxon>Oomycota</taxon>
        <taxon>Peronosporomycetes</taxon>
        <taxon>Peronosporales</taxon>
        <taxon>Peronosporaceae</taxon>
        <taxon>Phytophthora</taxon>
    </lineage>
</organism>
<dbReference type="AlphaFoldDB" id="G4ZQ39"/>
<dbReference type="KEGG" id="psoj:PHYSODRAFT_507731"/>
<dbReference type="RefSeq" id="XP_009528177.1">
    <property type="nucleotide sequence ID" value="XM_009529882.1"/>
</dbReference>